<dbReference type="SMART" id="SM00342">
    <property type="entry name" value="HTH_ARAC"/>
    <property type="match status" value="1"/>
</dbReference>
<evidence type="ECO:0000256" key="3">
    <source>
        <dbReference type="ARBA" id="ARBA00023163"/>
    </source>
</evidence>
<keyword evidence="3" id="KW-0804">Transcription</keyword>
<keyword evidence="6" id="KW-1185">Reference proteome</keyword>
<dbReference type="InterPro" id="IPR018060">
    <property type="entry name" value="HTH_AraC"/>
</dbReference>
<dbReference type="Proteomes" id="UP001441944">
    <property type="component" value="Unassembled WGS sequence"/>
</dbReference>
<evidence type="ECO:0000256" key="2">
    <source>
        <dbReference type="ARBA" id="ARBA00023125"/>
    </source>
</evidence>
<dbReference type="PANTHER" id="PTHR47894">
    <property type="entry name" value="HTH-TYPE TRANSCRIPTIONAL REGULATOR GADX"/>
    <property type="match status" value="1"/>
</dbReference>
<reference evidence="5 6" key="1">
    <citation type="submission" date="2024-04" db="EMBL/GenBank/DDBJ databases">
        <title>Draft genome sequence of Pseudophaeobacter arcticus NBRC 116598.</title>
        <authorList>
            <person name="Miyakawa T."/>
            <person name="Kusuya Y."/>
            <person name="Miura T."/>
        </authorList>
    </citation>
    <scope>NUCLEOTIDE SEQUENCE [LARGE SCALE GENOMIC DNA]</scope>
    <source>
        <strain evidence="5 6">SU-CL00105</strain>
    </source>
</reference>
<evidence type="ECO:0000313" key="6">
    <source>
        <dbReference type="Proteomes" id="UP001441944"/>
    </source>
</evidence>
<dbReference type="PROSITE" id="PS01124">
    <property type="entry name" value="HTH_ARAC_FAMILY_2"/>
    <property type="match status" value="1"/>
</dbReference>
<dbReference type="InterPro" id="IPR009057">
    <property type="entry name" value="Homeodomain-like_sf"/>
</dbReference>
<sequence length="313" mass="35217">MAPLQQRQKGFASTGLVTLAIHALRLIDPNILSDQVSAPDPMKGATLDATHKRDLLNKVFETHGAGPLLCIGQHLDLATEYPSMQVLMRSRSPQVLAEKWVRLERYYHAVNRTRIHAEETTLVCKRYGTRQPPAASENLFIAGLVFGLCELAGAQNPRLIIDAQCAEAADLANMKFRSDEDLSSFRVTWQGWPEKASGDPERERDDREGLLPLRLKDLLRKDAARSWRLSDAARLLAKSSRSLQRELAANETSFSSVLRNVRLKTAHEMLLNSQVSLAEIGYCCGYADQAHFQRDFRRVMNMTPAHYRHLASN</sequence>
<gene>
    <name evidence="5" type="ORF">NBRC116598_33300</name>
</gene>
<dbReference type="EMBL" id="BAABWU010000015">
    <property type="protein sequence ID" value="GAA6197885.1"/>
    <property type="molecule type" value="Genomic_DNA"/>
</dbReference>
<dbReference type="PANTHER" id="PTHR47894:SF1">
    <property type="entry name" value="HTH-TYPE TRANSCRIPTIONAL REGULATOR VQSM"/>
    <property type="match status" value="1"/>
</dbReference>
<dbReference type="Gene3D" id="1.10.10.60">
    <property type="entry name" value="Homeodomain-like"/>
    <property type="match status" value="1"/>
</dbReference>
<dbReference type="SUPFAM" id="SSF46689">
    <property type="entry name" value="Homeodomain-like"/>
    <property type="match status" value="1"/>
</dbReference>
<protein>
    <recommendedName>
        <fullName evidence="4">HTH araC/xylS-type domain-containing protein</fullName>
    </recommendedName>
</protein>
<dbReference type="RefSeq" id="WP_353401669.1">
    <property type="nucleotide sequence ID" value="NZ_BAABWU010000015.1"/>
</dbReference>
<accession>A0ABQ0APR9</accession>
<feature type="domain" description="HTH araC/xylS-type" evidence="4">
    <location>
        <begin position="213"/>
        <end position="310"/>
    </location>
</feature>
<organism evidence="5 6">
    <name type="scientific">Pseudophaeobacter arcticus</name>
    <dbReference type="NCBI Taxonomy" id="385492"/>
    <lineage>
        <taxon>Bacteria</taxon>
        <taxon>Pseudomonadati</taxon>
        <taxon>Pseudomonadota</taxon>
        <taxon>Alphaproteobacteria</taxon>
        <taxon>Rhodobacterales</taxon>
        <taxon>Paracoccaceae</taxon>
        <taxon>Pseudophaeobacter</taxon>
    </lineage>
</organism>
<name>A0ABQ0APR9_9RHOB</name>
<dbReference type="Pfam" id="PF12833">
    <property type="entry name" value="HTH_18"/>
    <property type="match status" value="1"/>
</dbReference>
<keyword evidence="2" id="KW-0238">DNA-binding</keyword>
<evidence type="ECO:0000256" key="1">
    <source>
        <dbReference type="ARBA" id="ARBA00023015"/>
    </source>
</evidence>
<keyword evidence="1" id="KW-0805">Transcription regulation</keyword>
<dbReference type="PROSITE" id="PS00041">
    <property type="entry name" value="HTH_ARAC_FAMILY_1"/>
    <property type="match status" value="1"/>
</dbReference>
<proteinExistence type="predicted"/>
<evidence type="ECO:0000259" key="4">
    <source>
        <dbReference type="PROSITE" id="PS01124"/>
    </source>
</evidence>
<comment type="caution">
    <text evidence="5">The sequence shown here is derived from an EMBL/GenBank/DDBJ whole genome shotgun (WGS) entry which is preliminary data.</text>
</comment>
<evidence type="ECO:0000313" key="5">
    <source>
        <dbReference type="EMBL" id="GAA6197885.1"/>
    </source>
</evidence>
<dbReference type="InterPro" id="IPR018062">
    <property type="entry name" value="HTH_AraC-typ_CS"/>
</dbReference>